<name>A0A0D1KW41_9SPHN</name>
<dbReference type="Pfam" id="PF13505">
    <property type="entry name" value="OMP_b-brl"/>
    <property type="match status" value="1"/>
</dbReference>
<sequence>MTMRWTAALSILALIGAMPAAAQDRVARPFEGGSVTLIVGVDGANRFSDWSAGATYGGQIGYDWQRNGLVVGVEGELTGSSNRQCSVRYSTSGGNSSLCVTTGRDAYVGGRLGTPIGDATLLYAKGGYTNVEQTFAARQATSGTVDGFRLGAGIEHHVSDSTTLKAEYRYANYDGSYDRHQAVVGLGFRF</sequence>
<gene>
    <name evidence="7" type="ORF">SR41_07330</name>
</gene>
<comment type="similarity">
    <text evidence="4">Belongs to the Omp25/RopB family.</text>
</comment>
<dbReference type="SUPFAM" id="SSF56925">
    <property type="entry name" value="OMPA-like"/>
    <property type="match status" value="1"/>
</dbReference>
<protein>
    <recommendedName>
        <fullName evidence="6">Outer membrane protein beta-barrel domain-containing protein</fullName>
    </recommendedName>
</protein>
<evidence type="ECO:0000256" key="1">
    <source>
        <dbReference type="ARBA" id="ARBA00004370"/>
    </source>
</evidence>
<dbReference type="InterPro" id="IPR027385">
    <property type="entry name" value="Beta-barrel_OMP"/>
</dbReference>
<evidence type="ECO:0000259" key="6">
    <source>
        <dbReference type="Pfam" id="PF13505"/>
    </source>
</evidence>
<keyword evidence="3" id="KW-0472">Membrane</keyword>
<dbReference type="PANTHER" id="PTHR34001:SF3">
    <property type="entry name" value="BLL7405 PROTEIN"/>
    <property type="match status" value="1"/>
</dbReference>
<dbReference type="InterPro" id="IPR051692">
    <property type="entry name" value="OMP-like"/>
</dbReference>
<accession>A0A0D1KW41</accession>
<feature type="signal peptide" evidence="5">
    <location>
        <begin position="1"/>
        <end position="22"/>
    </location>
</feature>
<dbReference type="NCBIfam" id="TIGR01414">
    <property type="entry name" value="autotrans_barl"/>
    <property type="match status" value="1"/>
</dbReference>
<dbReference type="InterPro" id="IPR006315">
    <property type="entry name" value="OM_autotransptr_brl_dom"/>
</dbReference>
<dbReference type="PANTHER" id="PTHR34001">
    <property type="entry name" value="BLL7405 PROTEIN"/>
    <property type="match status" value="1"/>
</dbReference>
<dbReference type="GO" id="GO:0019867">
    <property type="term" value="C:outer membrane"/>
    <property type="evidence" value="ECO:0007669"/>
    <property type="project" value="InterPro"/>
</dbReference>
<dbReference type="Gene3D" id="2.40.160.20">
    <property type="match status" value="1"/>
</dbReference>
<dbReference type="InterPro" id="IPR011250">
    <property type="entry name" value="OMP/PagP_B-barrel"/>
</dbReference>
<dbReference type="EMBL" id="JXTP01000028">
    <property type="protein sequence ID" value="KIU28549.1"/>
    <property type="molecule type" value="Genomic_DNA"/>
</dbReference>
<dbReference type="PATRIC" id="fig|1549858.7.peg.274"/>
<evidence type="ECO:0000313" key="8">
    <source>
        <dbReference type="Proteomes" id="UP000033203"/>
    </source>
</evidence>
<dbReference type="AlphaFoldDB" id="A0A0D1KW41"/>
<comment type="subcellular location">
    <subcellularLocation>
        <location evidence="1">Membrane</location>
    </subcellularLocation>
</comment>
<evidence type="ECO:0000256" key="3">
    <source>
        <dbReference type="ARBA" id="ARBA00023136"/>
    </source>
</evidence>
<evidence type="ECO:0000313" key="7">
    <source>
        <dbReference type="EMBL" id="KIU28549.1"/>
    </source>
</evidence>
<organism evidence="7 8">
    <name type="scientific">Sphingomonas melonis</name>
    <dbReference type="NCBI Taxonomy" id="152682"/>
    <lineage>
        <taxon>Bacteria</taxon>
        <taxon>Pseudomonadati</taxon>
        <taxon>Pseudomonadota</taxon>
        <taxon>Alphaproteobacteria</taxon>
        <taxon>Sphingomonadales</taxon>
        <taxon>Sphingomonadaceae</taxon>
        <taxon>Sphingomonas</taxon>
    </lineage>
</organism>
<feature type="domain" description="Outer membrane protein beta-barrel" evidence="6">
    <location>
        <begin position="11"/>
        <end position="190"/>
    </location>
</feature>
<proteinExistence type="inferred from homology"/>
<comment type="caution">
    <text evidence="7">The sequence shown here is derived from an EMBL/GenBank/DDBJ whole genome shotgun (WGS) entry which is preliminary data.</text>
</comment>
<reference evidence="7 8" key="1">
    <citation type="submission" date="2015-01" db="EMBL/GenBank/DDBJ databases">
        <title>Genome of Sphingomonas taxi strain 30a.</title>
        <authorList>
            <person name="Eevers N."/>
            <person name="Van Hamme J."/>
            <person name="Bottos E."/>
            <person name="Weyens N."/>
            <person name="Vangronsveld J."/>
        </authorList>
    </citation>
    <scope>NUCLEOTIDE SEQUENCE [LARGE SCALE GENOMIC DNA]</scope>
    <source>
        <strain evidence="7 8">30a</strain>
    </source>
</reference>
<evidence type="ECO:0000256" key="4">
    <source>
        <dbReference type="ARBA" id="ARBA00038306"/>
    </source>
</evidence>
<evidence type="ECO:0000256" key="2">
    <source>
        <dbReference type="ARBA" id="ARBA00022729"/>
    </source>
</evidence>
<feature type="chain" id="PRO_5002232206" description="Outer membrane protein beta-barrel domain-containing protein" evidence="5">
    <location>
        <begin position="23"/>
        <end position="190"/>
    </location>
</feature>
<keyword evidence="2 5" id="KW-0732">Signal</keyword>
<evidence type="ECO:0000256" key="5">
    <source>
        <dbReference type="SAM" id="SignalP"/>
    </source>
</evidence>
<dbReference type="Proteomes" id="UP000033203">
    <property type="component" value="Unassembled WGS sequence"/>
</dbReference>